<dbReference type="OrthoDB" id="4965426at2"/>
<evidence type="ECO:0000313" key="3">
    <source>
        <dbReference type="Proteomes" id="UP000253741"/>
    </source>
</evidence>
<dbReference type="Proteomes" id="UP000253741">
    <property type="component" value="Unassembled WGS sequence"/>
</dbReference>
<feature type="compositionally biased region" description="Low complexity" evidence="1">
    <location>
        <begin position="322"/>
        <end position="336"/>
    </location>
</feature>
<protein>
    <submittedName>
        <fullName evidence="2">Uncharacterized protein</fullName>
    </submittedName>
</protein>
<dbReference type="RefSeq" id="WP_114621572.1">
    <property type="nucleotide sequence ID" value="NZ_QQNA01000001.1"/>
</dbReference>
<reference evidence="2 3" key="1">
    <citation type="submission" date="2018-07" db="EMBL/GenBank/DDBJ databases">
        <title>Streptomyces species from bats.</title>
        <authorList>
            <person name="Dunlap C."/>
        </authorList>
    </citation>
    <scope>NUCLEOTIDE SEQUENCE [LARGE SCALE GENOMIC DNA]</scope>
    <source>
        <strain evidence="2 3">AC230</strain>
    </source>
</reference>
<accession>A0A370BIJ0</accession>
<proteinExistence type="predicted"/>
<comment type="caution">
    <text evidence="2">The sequence shown here is derived from an EMBL/GenBank/DDBJ whole genome shotgun (WGS) entry which is preliminary data.</text>
</comment>
<dbReference type="EMBL" id="QQNA01000001">
    <property type="protein sequence ID" value="RDG40094.1"/>
    <property type="molecule type" value="Genomic_DNA"/>
</dbReference>
<organism evidence="2 3">
    <name type="scientific">Streptomyces corynorhini</name>
    <dbReference type="NCBI Taxonomy" id="2282652"/>
    <lineage>
        <taxon>Bacteria</taxon>
        <taxon>Bacillati</taxon>
        <taxon>Actinomycetota</taxon>
        <taxon>Actinomycetes</taxon>
        <taxon>Kitasatosporales</taxon>
        <taxon>Streptomycetaceae</taxon>
        <taxon>Streptomyces</taxon>
    </lineage>
</organism>
<dbReference type="AlphaFoldDB" id="A0A370BIJ0"/>
<feature type="region of interest" description="Disordered" evidence="1">
    <location>
        <begin position="314"/>
        <end position="361"/>
    </location>
</feature>
<keyword evidence="3" id="KW-1185">Reference proteome</keyword>
<gene>
    <name evidence="2" type="ORF">DVH02_00075</name>
</gene>
<name>A0A370BIJ0_9ACTN</name>
<evidence type="ECO:0000313" key="2">
    <source>
        <dbReference type="EMBL" id="RDG40094.1"/>
    </source>
</evidence>
<evidence type="ECO:0000256" key="1">
    <source>
        <dbReference type="SAM" id="MobiDB-lite"/>
    </source>
</evidence>
<sequence length="502" mass="54570">MTRDKRRVQTAVIGGPDSELPVVLPLDAVELDAFRRRHPEDTYWCGVWLGGCGQRLTARRCTECVCHFAHLSHADNCRRSALGVSSADHLYIKQDLLRWLADQNNDATAEIEAAADGNMAGAVRFTPQRGAGLRVLLSADSAQIADRSPSHILLAEDLAATVEAVLARHGYVNLVRCVPDGPRRRTQIGTKTRSGQTWHELNECALTPEGTSTPSVEAVRRQRTASHLLGRRTPATPPPTTPAVVGGAVNDPQGYDRTEVIQALEDALADGRNVTKLRLCLERAETATRSGANLRENGLIRAAGDALLRMERGVGVRPSPVSQRSATKTRAARSSSPGRALPPGRFTSPMPRRVEPTAADQEARRAAADRAAKETTARATILEQERAAKIRDGVAAVRGALRKKAREGTTSSWGKLRDQIGPVPLASLKAEDQANVLYEVDRNTPSNEPLLSTLLALGDPALIPAFRRAASRFGIDLPEDPHDLRDVLEADAQALYELWRHR</sequence>